<dbReference type="FunFam" id="1.10.150.20:FF:000010">
    <property type="entry name" value="DNA polymerase lambda"/>
    <property type="match status" value="1"/>
</dbReference>
<dbReference type="PANTHER" id="PTHR11276">
    <property type="entry name" value="DNA POLYMERASE TYPE-X FAMILY MEMBER"/>
    <property type="match status" value="1"/>
</dbReference>
<dbReference type="Pfam" id="PF14791">
    <property type="entry name" value="DNA_pol_B_thumb"/>
    <property type="match status" value="1"/>
</dbReference>
<feature type="compositionally biased region" description="Acidic residues" evidence="7">
    <location>
        <begin position="633"/>
        <end position="643"/>
    </location>
</feature>
<dbReference type="GO" id="GO:0003887">
    <property type="term" value="F:DNA-directed DNA polymerase activity"/>
    <property type="evidence" value="ECO:0007669"/>
    <property type="project" value="InterPro"/>
</dbReference>
<evidence type="ECO:0000313" key="10">
    <source>
        <dbReference type="Proteomes" id="UP000224634"/>
    </source>
</evidence>
<dbReference type="STRING" id="1447883.A0A2B7WTJ6"/>
<keyword evidence="5" id="KW-0479">Metal-binding</keyword>
<dbReference type="InterPro" id="IPR028207">
    <property type="entry name" value="DNA_pol_B_palm_palm"/>
</dbReference>
<feature type="region of interest" description="Disordered" evidence="7">
    <location>
        <begin position="212"/>
        <end position="246"/>
    </location>
</feature>
<sequence length="775" mass="86283">MASESEDPHTPMAMNENDEEEGEDKTINLESCPSIFVLPTHLTLDELHDVEEMLTRCSAALTYDIAEAKLVLGKISQKKRAALELRARGLWTEEILSSLDDAAQEPPPLKRRKVDGGGSDVHTAPTSEPQVVDLSMESEDEDGEMAASDEGRVKKKVLKPSKQQSATEPFFFFDGPEDGVKVVKLEWLNESITAGHALPIAPFTVYHARKTARPQTPKYERTTSAMSSQFPSAQTTPQSPSRKRDGASIGILERARADAFSTTPQPSQTTTPFAATARVRRTGLVQAASPSQPFRPKLYRETTDEHEAAENLPEAPDWVRNNLGYACQRSAFLHPPNEAFITQLVKIRTIRELTLDEIGVRAYSTSIAAIAAYPYLFQSPAEVLSLPGCETKIANLYTEWKQSPDGTVGSAKQLEMDPVLKTLDLFNNIWGVGAKSARDFHYRNQWRSLDDIVEQGWHSLSRVQQIGVKYYDEFLSGIPREEVQSIAEVILEHAKRVRPGSEYDGKGVECIIVGGYRRGKQRCGDVDVILTHRDENVTFNLVYDIVASLEEDSWITHTLSLHLTNSLREQQTLPYRGEDDGKPRFDSLDKALVVWQSPYFDDPEALSSEDEDEDEDTTTEDGDGGGGGGGGGGDDDDDDDDNPNDNPDAIKIDNPPKHKSKKKPSTPHTPKTSSSRRKNNPNPHRRVDIIISPWRTIGCAVLGWSGDTTFERDLRRYAKKVHNWKFDSSGVRERAGSGGRVVDLEGKGETWEERERLVMEGLGVGWRPAVERCTR</sequence>
<dbReference type="InterPro" id="IPR037160">
    <property type="entry name" value="DNA_Pol_thumb_sf"/>
</dbReference>
<dbReference type="OrthoDB" id="205514at2759"/>
<gene>
    <name evidence="9" type="ORF">AJ80_09274</name>
</gene>
<dbReference type="InterPro" id="IPR018944">
    <property type="entry name" value="DNA_pol_lambd_fingers_domain"/>
</dbReference>
<dbReference type="InterPro" id="IPR029398">
    <property type="entry name" value="PolB_thumb"/>
</dbReference>
<dbReference type="Gene3D" id="3.30.460.10">
    <property type="entry name" value="Beta Polymerase, domain 2"/>
    <property type="match status" value="1"/>
</dbReference>
<dbReference type="AlphaFoldDB" id="A0A2B7WTJ6"/>
<reference evidence="9 10" key="1">
    <citation type="submission" date="2017-10" db="EMBL/GenBank/DDBJ databases">
        <title>Comparative genomics in systemic dimorphic fungi from Ajellomycetaceae.</title>
        <authorList>
            <person name="Munoz J.F."/>
            <person name="Mcewen J.G."/>
            <person name="Clay O.K."/>
            <person name="Cuomo C.A."/>
        </authorList>
    </citation>
    <scope>NUCLEOTIDE SEQUENCE [LARGE SCALE GENOMIC DNA]</scope>
    <source>
        <strain evidence="9 10">UAMH7299</strain>
    </source>
</reference>
<feature type="domain" description="BRCT" evidence="8">
    <location>
        <begin position="180"/>
        <end position="205"/>
    </location>
</feature>
<dbReference type="SMART" id="SM00483">
    <property type="entry name" value="POLXc"/>
    <property type="match status" value="1"/>
</dbReference>
<dbReference type="InterPro" id="IPR010996">
    <property type="entry name" value="HHH_MUS81"/>
</dbReference>
<dbReference type="Pfam" id="PF10391">
    <property type="entry name" value="DNA_pol_lambd_f"/>
    <property type="match status" value="1"/>
</dbReference>
<dbReference type="GO" id="GO:0003677">
    <property type="term" value="F:DNA binding"/>
    <property type="evidence" value="ECO:0007669"/>
    <property type="project" value="InterPro"/>
</dbReference>
<dbReference type="EMBL" id="PDNA01000262">
    <property type="protein sequence ID" value="PGG99919.1"/>
    <property type="molecule type" value="Genomic_DNA"/>
</dbReference>
<keyword evidence="4" id="KW-0548">Nucleotidyltransferase</keyword>
<evidence type="ECO:0000256" key="7">
    <source>
        <dbReference type="SAM" id="MobiDB-lite"/>
    </source>
</evidence>
<name>A0A2B7WTJ6_POLH7</name>
<feature type="compositionally biased region" description="Polar residues" evidence="7">
    <location>
        <begin position="222"/>
        <end position="240"/>
    </location>
</feature>
<dbReference type="FunFam" id="1.10.150.110:FF:000005">
    <property type="entry name" value="DNA polymerase POL4"/>
    <property type="match status" value="1"/>
</dbReference>
<evidence type="ECO:0000256" key="5">
    <source>
        <dbReference type="ARBA" id="ARBA00022723"/>
    </source>
</evidence>
<feature type="region of interest" description="Disordered" evidence="7">
    <location>
        <begin position="102"/>
        <end position="160"/>
    </location>
</feature>
<keyword evidence="6" id="KW-0539">Nucleus</keyword>
<dbReference type="PANTHER" id="PTHR11276:SF29">
    <property type="entry name" value="DNA POLYMERASE TYPE-X FAMILY PROTEIN POL4"/>
    <property type="match status" value="1"/>
</dbReference>
<dbReference type="Gene3D" id="1.10.150.20">
    <property type="entry name" value="5' to 3' exonuclease, C-terminal subdomain"/>
    <property type="match status" value="1"/>
</dbReference>
<dbReference type="InterPro" id="IPR022312">
    <property type="entry name" value="DNA_pol_X"/>
</dbReference>
<evidence type="ECO:0000256" key="2">
    <source>
        <dbReference type="ARBA" id="ARBA00008323"/>
    </source>
</evidence>
<feature type="region of interest" description="Disordered" evidence="7">
    <location>
        <begin position="600"/>
        <end position="687"/>
    </location>
</feature>
<dbReference type="InterPro" id="IPR043519">
    <property type="entry name" value="NT_sf"/>
</dbReference>
<dbReference type="PROSITE" id="PS50172">
    <property type="entry name" value="BRCT"/>
    <property type="match status" value="1"/>
</dbReference>
<keyword evidence="3" id="KW-0808">Transferase</keyword>
<dbReference type="Pfam" id="PF14792">
    <property type="entry name" value="DNA_pol_B_palm"/>
    <property type="match status" value="1"/>
</dbReference>
<dbReference type="InterPro" id="IPR002054">
    <property type="entry name" value="DNA-dir_DNA_pol_X"/>
</dbReference>
<dbReference type="InterPro" id="IPR001357">
    <property type="entry name" value="BRCT_dom"/>
</dbReference>
<dbReference type="InterPro" id="IPR027421">
    <property type="entry name" value="DNA_pol_lamdba_lyase_dom_sf"/>
</dbReference>
<feature type="compositionally biased region" description="Acidic residues" evidence="7">
    <location>
        <begin position="601"/>
        <end position="623"/>
    </location>
</feature>
<evidence type="ECO:0000256" key="1">
    <source>
        <dbReference type="ARBA" id="ARBA00004123"/>
    </source>
</evidence>
<keyword evidence="10" id="KW-1185">Reference proteome</keyword>
<dbReference type="Gene3D" id="3.30.210.10">
    <property type="entry name" value="DNA polymerase, thumb domain"/>
    <property type="match status" value="1"/>
</dbReference>
<dbReference type="Gene3D" id="1.10.150.110">
    <property type="entry name" value="DNA polymerase beta, N-terminal domain-like"/>
    <property type="match status" value="1"/>
</dbReference>
<dbReference type="GO" id="GO:0046872">
    <property type="term" value="F:metal ion binding"/>
    <property type="evidence" value="ECO:0007669"/>
    <property type="project" value="UniProtKB-KW"/>
</dbReference>
<dbReference type="Pfam" id="PF14716">
    <property type="entry name" value="HHH_8"/>
    <property type="match status" value="1"/>
</dbReference>
<dbReference type="SUPFAM" id="SSF47802">
    <property type="entry name" value="DNA polymerase beta, N-terminal domain-like"/>
    <property type="match status" value="1"/>
</dbReference>
<evidence type="ECO:0000256" key="6">
    <source>
        <dbReference type="ARBA" id="ARBA00023242"/>
    </source>
</evidence>
<evidence type="ECO:0000313" key="9">
    <source>
        <dbReference type="EMBL" id="PGG99919.1"/>
    </source>
</evidence>
<proteinExistence type="inferred from homology"/>
<evidence type="ECO:0000256" key="4">
    <source>
        <dbReference type="ARBA" id="ARBA00022695"/>
    </source>
</evidence>
<evidence type="ECO:0000256" key="3">
    <source>
        <dbReference type="ARBA" id="ARBA00022679"/>
    </source>
</evidence>
<dbReference type="FunFam" id="3.30.210.10:FF:000005">
    <property type="entry name" value="DNA polymerase IV"/>
    <property type="match status" value="1"/>
</dbReference>
<dbReference type="SUPFAM" id="SSF81301">
    <property type="entry name" value="Nucleotidyltransferase"/>
    <property type="match status" value="1"/>
</dbReference>
<comment type="caution">
    <text evidence="9">The sequence shown here is derived from an EMBL/GenBank/DDBJ whole genome shotgun (WGS) entry which is preliminary data.</text>
</comment>
<comment type="subcellular location">
    <subcellularLocation>
        <location evidence="1">Nucleus</location>
    </subcellularLocation>
</comment>
<dbReference type="SUPFAM" id="SSF81585">
    <property type="entry name" value="PsbU/PolX domain-like"/>
    <property type="match status" value="1"/>
</dbReference>
<protein>
    <recommendedName>
        <fullName evidence="8">BRCT domain-containing protein</fullName>
    </recommendedName>
</protein>
<dbReference type="GO" id="GO:0006303">
    <property type="term" value="P:double-strand break repair via nonhomologous end joining"/>
    <property type="evidence" value="ECO:0007669"/>
    <property type="project" value="TreeGrafter"/>
</dbReference>
<organism evidence="9 10">
    <name type="scientific">Polytolypa hystricis (strain UAMH7299)</name>
    <dbReference type="NCBI Taxonomy" id="1447883"/>
    <lineage>
        <taxon>Eukaryota</taxon>
        <taxon>Fungi</taxon>
        <taxon>Dikarya</taxon>
        <taxon>Ascomycota</taxon>
        <taxon>Pezizomycotina</taxon>
        <taxon>Eurotiomycetes</taxon>
        <taxon>Eurotiomycetidae</taxon>
        <taxon>Onygenales</taxon>
        <taxon>Onygenales incertae sedis</taxon>
        <taxon>Polytolypa</taxon>
    </lineage>
</organism>
<dbReference type="GO" id="GO:0005634">
    <property type="term" value="C:nucleus"/>
    <property type="evidence" value="ECO:0007669"/>
    <property type="project" value="UniProtKB-SubCell"/>
</dbReference>
<comment type="similarity">
    <text evidence="2">Belongs to the DNA polymerase type-X family.</text>
</comment>
<dbReference type="Proteomes" id="UP000224634">
    <property type="component" value="Unassembled WGS sequence"/>
</dbReference>
<accession>A0A2B7WTJ6</accession>
<evidence type="ECO:0000259" key="8">
    <source>
        <dbReference type="PROSITE" id="PS50172"/>
    </source>
</evidence>
<feature type="region of interest" description="Disordered" evidence="7">
    <location>
        <begin position="1"/>
        <end position="25"/>
    </location>
</feature>